<dbReference type="InterPro" id="IPR036875">
    <property type="entry name" value="Znf_CCHC_sf"/>
</dbReference>
<name>A0A151XKF2_9HYME</name>
<dbReference type="Proteomes" id="UP000075809">
    <property type="component" value="Unassembled WGS sequence"/>
</dbReference>
<dbReference type="SUPFAM" id="SSF57756">
    <property type="entry name" value="Retrovirus zinc finger-like domains"/>
    <property type="match status" value="3"/>
</dbReference>
<feature type="non-terminal residue" evidence="4">
    <location>
        <position position="1"/>
    </location>
</feature>
<dbReference type="STRING" id="64791.A0A151XKF2"/>
<sequence length="453" mass="51185">TYANRVKILGKQILKAHKYLGNFLPNQNIKPPLEKDMCKCFIRGLKPEIEQRIARNLNVQETVADALRIERELHSMTDLRQGHSNTAGKISDTNKLLETCQICYKEGHSASTCRKITNLGTEILICQICKKRGHSADKCRLRDPRTQRPVNVIQGNNIICQLCSKSGHNAKFCKISNNNQNKPSIICQWCDKPGHSANNCWKKQNEQGNSENKAKIICQICNNFGHVAKDCRSKMRQDATSSGALFCRYCKEQGHLLDNCELRIASNNKRRVNNQGNSDGPSKSGKNAAEVQPETVNLDKHSRVPTIQVKLCKSTPYITFMLDTGSGPNIIKENFISRDTTVNHNNILKLNGINKHPVYTLESLFYVRIENPEIKIGYIPKIKVAHGVYLGDTIVENVSGRAFLNIISTLDEEVEVQVPTLRLKPLNELFDDYEGYREEIADTQAKFVYSETN</sequence>
<keyword evidence="1" id="KW-0863">Zinc-finger</keyword>
<evidence type="ECO:0000256" key="2">
    <source>
        <dbReference type="SAM" id="MobiDB-lite"/>
    </source>
</evidence>
<keyword evidence="1" id="KW-0862">Zinc</keyword>
<evidence type="ECO:0000313" key="5">
    <source>
        <dbReference type="Proteomes" id="UP000075809"/>
    </source>
</evidence>
<dbReference type="PROSITE" id="PS50158">
    <property type="entry name" value="ZF_CCHC"/>
    <property type="match status" value="1"/>
</dbReference>
<dbReference type="GO" id="GO:0008270">
    <property type="term" value="F:zinc ion binding"/>
    <property type="evidence" value="ECO:0007669"/>
    <property type="project" value="UniProtKB-KW"/>
</dbReference>
<dbReference type="InterPro" id="IPR050195">
    <property type="entry name" value="Primate_lentivir_Gag_pol-like"/>
</dbReference>
<dbReference type="InterPro" id="IPR001878">
    <property type="entry name" value="Znf_CCHC"/>
</dbReference>
<dbReference type="GO" id="GO:0003676">
    <property type="term" value="F:nucleic acid binding"/>
    <property type="evidence" value="ECO:0007669"/>
    <property type="project" value="InterPro"/>
</dbReference>
<dbReference type="PANTHER" id="PTHR40389:SF3">
    <property type="entry name" value="IGE-BINDING PROTEIN"/>
    <property type="match status" value="1"/>
</dbReference>
<proteinExistence type="predicted"/>
<gene>
    <name evidence="4" type="ORF">ALC60_00172</name>
</gene>
<keyword evidence="1" id="KW-0479">Metal-binding</keyword>
<dbReference type="PANTHER" id="PTHR40389">
    <property type="entry name" value="ENDOGENOUS RETROVIRUS GROUP K MEMBER 24 GAG POLYPROTEIN-RELATED"/>
    <property type="match status" value="1"/>
</dbReference>
<dbReference type="EMBL" id="KQ982044">
    <property type="protein sequence ID" value="KYQ60768.1"/>
    <property type="molecule type" value="Genomic_DNA"/>
</dbReference>
<feature type="region of interest" description="Disordered" evidence="2">
    <location>
        <begin position="271"/>
        <end position="299"/>
    </location>
</feature>
<feature type="domain" description="CCHC-type" evidence="3">
    <location>
        <begin position="218"/>
        <end position="233"/>
    </location>
</feature>
<reference evidence="4" key="1">
    <citation type="submission" date="2015-09" db="EMBL/GenBank/DDBJ databases">
        <title>Trachymyrmex zeteki WGS genome.</title>
        <authorList>
            <person name="Nygaard S."/>
            <person name="Hu H."/>
            <person name="Boomsma J."/>
            <person name="Zhang G."/>
        </authorList>
    </citation>
    <scope>NUCLEOTIDE SEQUENCE [LARGE SCALE GENOMIC DNA]</scope>
    <source>
        <strain evidence="4">Tzet28-1</strain>
        <tissue evidence="4">Whole body</tissue>
    </source>
</reference>
<dbReference type="Gene3D" id="4.10.60.10">
    <property type="entry name" value="Zinc finger, CCHC-type"/>
    <property type="match status" value="3"/>
</dbReference>
<feature type="compositionally biased region" description="Polar residues" evidence="2">
    <location>
        <begin position="273"/>
        <end position="285"/>
    </location>
</feature>
<evidence type="ECO:0000256" key="1">
    <source>
        <dbReference type="PROSITE-ProRule" id="PRU00047"/>
    </source>
</evidence>
<organism evidence="4 5">
    <name type="scientific">Mycetomoellerius zeteki</name>
    <dbReference type="NCBI Taxonomy" id="64791"/>
    <lineage>
        <taxon>Eukaryota</taxon>
        <taxon>Metazoa</taxon>
        <taxon>Ecdysozoa</taxon>
        <taxon>Arthropoda</taxon>
        <taxon>Hexapoda</taxon>
        <taxon>Insecta</taxon>
        <taxon>Pterygota</taxon>
        <taxon>Neoptera</taxon>
        <taxon>Endopterygota</taxon>
        <taxon>Hymenoptera</taxon>
        <taxon>Apocrita</taxon>
        <taxon>Aculeata</taxon>
        <taxon>Formicoidea</taxon>
        <taxon>Formicidae</taxon>
        <taxon>Myrmicinae</taxon>
        <taxon>Mycetomoellerius</taxon>
    </lineage>
</organism>
<dbReference type="SMART" id="SM00343">
    <property type="entry name" value="ZnF_C2HC"/>
    <property type="match status" value="6"/>
</dbReference>
<evidence type="ECO:0000313" key="4">
    <source>
        <dbReference type="EMBL" id="KYQ60768.1"/>
    </source>
</evidence>
<evidence type="ECO:0000259" key="3">
    <source>
        <dbReference type="PROSITE" id="PS50158"/>
    </source>
</evidence>
<dbReference type="Pfam" id="PF00098">
    <property type="entry name" value="zf-CCHC"/>
    <property type="match status" value="1"/>
</dbReference>
<keyword evidence="5" id="KW-1185">Reference proteome</keyword>
<dbReference type="AlphaFoldDB" id="A0A151XKF2"/>
<protein>
    <recommendedName>
        <fullName evidence="3">CCHC-type domain-containing protein</fullName>
    </recommendedName>
</protein>
<accession>A0A151XKF2</accession>